<dbReference type="InterPro" id="IPR052972">
    <property type="entry name" value="Sacsin_chaperone_reg"/>
</dbReference>
<protein>
    <submittedName>
        <fullName evidence="2">Sacsin</fullName>
    </submittedName>
</protein>
<dbReference type="InterPro" id="IPR036890">
    <property type="entry name" value="HATPase_C_sf"/>
</dbReference>
<dbReference type="NCBIfam" id="NF047352">
    <property type="entry name" value="P_loop_sacsin"/>
    <property type="match status" value="1"/>
</dbReference>
<sequence length="710" mass="80599">MQDSGAHMLPIAATAAMIQDNNGTSIAVPLLDAPYGFCDSSHLFCVLPLPIETPFNVHISGSFAVTQDRTQLSIETSDDKQRFELNWKPSSHERCSCEISIFLLQGLREMNVKPGKIYIYCGRVYKSRVCDKQKVKCLRPVLETIFEWLNNECKTSIDGNERGNEITISTFAKLNMSVDKRHIVESKSKLLQNADDAGATEIHFVTDFNNYSSAKLFDGNFKELQGPSLLVYNNSSFAENDLKCIQLLGIGSKRKDPTSTGKYGVGFNAVYHLTDVPSFITKGEKMDKGNRTLCIFDPLCKYANGANKQKPGSRYYDLDVLKDTVPDVFVPYHEEYLMGDEEKDEESWFVVETIGFNKDVVPDEVHHAYSTGGLGLLPQGGVALLSQTLHKNNSVPFVSYLLPIITGLPMHVNGHFALNHESRRNLWEDNKESLERVKHIISVEPSPRRHSESELVKRCLDIFADVLPTLKLAQHKNENDSIAHVLSKWYLLPIRRGQQYELERIGRSKYVIYRESFTVDKPMHDALQRIEMPELDTRAFKVAKGLVVSCDNSLDVFECLVHNLRSHQKAISEDDCSAILEYLNDNLETFELEYPINEILEKLRSIPVFITVDGYNTNVGNYYTKVLVLPTNIPFVGLEEWANSSGIVLLKKITRITHLHIKLKFVACNTCELYSKYIIPNFQNMPQLAHLEHLEYIRDNILLKGIDGEF</sequence>
<gene>
    <name evidence="2" type="ORF">MEDL_38357</name>
</gene>
<evidence type="ECO:0000313" key="2">
    <source>
        <dbReference type="EMBL" id="CAG2225201.1"/>
    </source>
</evidence>
<keyword evidence="3" id="KW-1185">Reference proteome</keyword>
<dbReference type="Proteomes" id="UP000683360">
    <property type="component" value="Unassembled WGS sequence"/>
</dbReference>
<dbReference type="OrthoDB" id="10070270at2759"/>
<dbReference type="SUPFAM" id="SSF55874">
    <property type="entry name" value="ATPase domain of HSP90 chaperone/DNA topoisomerase II/histidine kinase"/>
    <property type="match status" value="1"/>
</dbReference>
<evidence type="ECO:0000313" key="3">
    <source>
        <dbReference type="Proteomes" id="UP000683360"/>
    </source>
</evidence>
<dbReference type="PANTHER" id="PTHR15600">
    <property type="entry name" value="SACSIN"/>
    <property type="match status" value="1"/>
</dbReference>
<dbReference type="EMBL" id="CAJPWZ010001840">
    <property type="protein sequence ID" value="CAG2225201.1"/>
    <property type="molecule type" value="Genomic_DNA"/>
</dbReference>
<dbReference type="InterPro" id="IPR058210">
    <property type="entry name" value="SACS/Nov_dom"/>
</dbReference>
<proteinExistence type="predicted"/>
<dbReference type="AlphaFoldDB" id="A0A8S3T068"/>
<name>A0A8S3T068_MYTED</name>
<dbReference type="GO" id="GO:0030544">
    <property type="term" value="F:Hsp70 protein binding"/>
    <property type="evidence" value="ECO:0007669"/>
    <property type="project" value="TreeGrafter"/>
</dbReference>
<reference evidence="2" key="1">
    <citation type="submission" date="2021-03" db="EMBL/GenBank/DDBJ databases">
        <authorList>
            <person name="Bekaert M."/>
        </authorList>
    </citation>
    <scope>NUCLEOTIDE SEQUENCE</scope>
</reference>
<organism evidence="2 3">
    <name type="scientific">Mytilus edulis</name>
    <name type="common">Blue mussel</name>
    <dbReference type="NCBI Taxonomy" id="6550"/>
    <lineage>
        <taxon>Eukaryota</taxon>
        <taxon>Metazoa</taxon>
        <taxon>Spiralia</taxon>
        <taxon>Lophotrochozoa</taxon>
        <taxon>Mollusca</taxon>
        <taxon>Bivalvia</taxon>
        <taxon>Autobranchia</taxon>
        <taxon>Pteriomorphia</taxon>
        <taxon>Mytilida</taxon>
        <taxon>Mytiloidea</taxon>
        <taxon>Mytilidae</taxon>
        <taxon>Mytilinae</taxon>
        <taxon>Mytilus</taxon>
    </lineage>
</organism>
<evidence type="ECO:0000259" key="1">
    <source>
        <dbReference type="Pfam" id="PF25794"/>
    </source>
</evidence>
<feature type="domain" description="Sacsin/Nov" evidence="1">
    <location>
        <begin position="189"/>
        <end position="333"/>
    </location>
</feature>
<accession>A0A8S3T068</accession>
<dbReference type="Pfam" id="PF25794">
    <property type="entry name" value="SACS"/>
    <property type="match status" value="1"/>
</dbReference>
<comment type="caution">
    <text evidence="2">The sequence shown here is derived from an EMBL/GenBank/DDBJ whole genome shotgun (WGS) entry which is preliminary data.</text>
</comment>
<dbReference type="PANTHER" id="PTHR15600:SF42">
    <property type="entry name" value="SACSIN"/>
    <property type="match status" value="1"/>
</dbReference>